<feature type="non-terminal residue" evidence="1">
    <location>
        <position position="116"/>
    </location>
</feature>
<reference evidence="2" key="3">
    <citation type="submission" date="2022-01" db="EMBL/GenBank/DDBJ databases">
        <authorList>
            <person name="Rubenstein D.R."/>
        </authorList>
    </citation>
    <scope>NUCLEOTIDE SEQUENCE</scope>
    <source>
        <strain evidence="2">SS15</strain>
        <tissue evidence="2">Liver</tissue>
    </source>
</reference>
<reference evidence="2 3" key="2">
    <citation type="journal article" date="2021" name="J. Hered.">
        <title>Feather Gene Expression Elucidates the Developmental Basis of Plumage Iridescence in African Starlings.</title>
        <authorList>
            <person name="Rubenstein D.R."/>
            <person name="Corvelo A."/>
            <person name="MacManes M.D."/>
            <person name="Maia R."/>
            <person name="Narzisi G."/>
            <person name="Rousaki A."/>
            <person name="Vandenabeele P."/>
            <person name="Shawkey M.D."/>
            <person name="Solomon J."/>
        </authorList>
    </citation>
    <scope>NUCLEOTIDE SEQUENCE [LARGE SCALE GENOMIC DNA]</scope>
    <source>
        <strain evidence="2">SS15</strain>
    </source>
</reference>
<organism evidence="1">
    <name type="scientific">Lamprotornis superbus</name>
    <dbReference type="NCBI Taxonomy" id="245042"/>
    <lineage>
        <taxon>Eukaryota</taxon>
        <taxon>Metazoa</taxon>
        <taxon>Chordata</taxon>
        <taxon>Craniata</taxon>
        <taxon>Vertebrata</taxon>
        <taxon>Euteleostomi</taxon>
        <taxon>Archelosauria</taxon>
        <taxon>Archosauria</taxon>
        <taxon>Dinosauria</taxon>
        <taxon>Saurischia</taxon>
        <taxon>Theropoda</taxon>
        <taxon>Coelurosauria</taxon>
        <taxon>Aves</taxon>
        <taxon>Neognathae</taxon>
        <taxon>Neoaves</taxon>
        <taxon>Telluraves</taxon>
        <taxon>Australaves</taxon>
        <taxon>Passeriformes</taxon>
        <taxon>Sturnidae</taxon>
        <taxon>Lamprotornis</taxon>
    </lineage>
</organism>
<dbReference type="OrthoDB" id="10503930at2759"/>
<evidence type="ECO:0000313" key="1">
    <source>
        <dbReference type="EMBL" id="KAG0116947.1"/>
    </source>
</evidence>
<evidence type="ECO:0000313" key="3">
    <source>
        <dbReference type="Proteomes" id="UP000618051"/>
    </source>
</evidence>
<protein>
    <submittedName>
        <fullName evidence="1">Uncharacterized protein</fullName>
    </submittedName>
</protein>
<keyword evidence="3" id="KW-1185">Reference proteome</keyword>
<gene>
    <name evidence="2" type="ORF">IHE44_0004115</name>
    <name evidence="1" type="ORF">IHE44_003384</name>
</gene>
<comment type="caution">
    <text evidence="1">The sequence shown here is derived from an EMBL/GenBank/DDBJ whole genome shotgun (WGS) entry which is preliminary data.</text>
</comment>
<accession>A0A835NJ88</accession>
<dbReference type="EMBL" id="JADDUC020000017">
    <property type="protein sequence ID" value="KAI1233674.1"/>
    <property type="molecule type" value="Genomic_DNA"/>
</dbReference>
<reference evidence="1" key="1">
    <citation type="submission" date="2020-10" db="EMBL/GenBank/DDBJ databases">
        <title>Feather gene expression reveals the developmental basis of iridescence in African starlings.</title>
        <authorList>
            <person name="Rubenstein D.R."/>
        </authorList>
    </citation>
    <scope>NUCLEOTIDE SEQUENCE</scope>
    <source>
        <strain evidence="1">SS15</strain>
        <tissue evidence="1">Liver</tissue>
    </source>
</reference>
<sequence>TQSNPGDRTCCLSPAQTSLGRERPDFPLSRQVTIGGFIDPRKQSLRFVRAMLVMNAASGSRGAVSSPTGRFPHWFLPTVTGNNFLMPFNAAARGSRWGWRLKLSQTGCFARIASSG</sequence>
<dbReference type="AlphaFoldDB" id="A0A835NJ88"/>
<dbReference type="Proteomes" id="UP000618051">
    <property type="component" value="Unassembled WGS sequence"/>
</dbReference>
<name>A0A835NJ88_9PASS</name>
<proteinExistence type="predicted"/>
<evidence type="ECO:0000313" key="2">
    <source>
        <dbReference type="EMBL" id="KAI1233674.1"/>
    </source>
</evidence>
<dbReference type="EMBL" id="JADDUC010000155">
    <property type="protein sequence ID" value="KAG0116947.1"/>
    <property type="molecule type" value="Genomic_DNA"/>
</dbReference>